<dbReference type="Pfam" id="PF00931">
    <property type="entry name" value="NB-ARC"/>
    <property type="match status" value="1"/>
</dbReference>
<dbReference type="GO" id="GO:0005634">
    <property type="term" value="C:nucleus"/>
    <property type="evidence" value="ECO:0007669"/>
    <property type="project" value="UniProtKB-SubCell"/>
</dbReference>
<feature type="domain" description="BHLH" evidence="8">
    <location>
        <begin position="13"/>
        <end position="63"/>
    </location>
</feature>
<proteinExistence type="predicted"/>
<keyword evidence="6" id="KW-0539">Nucleus</keyword>
<dbReference type="PANTHER" id="PTHR36766:SF64">
    <property type="entry name" value="OS12G0206100 PROTEIN"/>
    <property type="match status" value="1"/>
</dbReference>
<dbReference type="InterPro" id="IPR042197">
    <property type="entry name" value="Apaf_helical"/>
</dbReference>
<dbReference type="Pfam" id="PF23559">
    <property type="entry name" value="WHD_DRP"/>
    <property type="match status" value="1"/>
</dbReference>
<dbReference type="InterPro" id="IPR036638">
    <property type="entry name" value="HLH_DNA-bd_sf"/>
</dbReference>
<dbReference type="InterPro" id="IPR027417">
    <property type="entry name" value="P-loop_NTPase"/>
</dbReference>
<dbReference type="OrthoDB" id="6161812at2759"/>
<dbReference type="PRINTS" id="PR00364">
    <property type="entry name" value="DISEASERSIST"/>
</dbReference>
<evidence type="ECO:0000256" key="7">
    <source>
        <dbReference type="SAM" id="MobiDB-lite"/>
    </source>
</evidence>
<keyword evidence="4" id="KW-0805">Transcription regulation</keyword>
<evidence type="ECO:0000313" key="9">
    <source>
        <dbReference type="EMBL" id="RYR22229.1"/>
    </source>
</evidence>
<dbReference type="PROSITE" id="PS50888">
    <property type="entry name" value="BHLH"/>
    <property type="match status" value="1"/>
</dbReference>
<evidence type="ECO:0000256" key="1">
    <source>
        <dbReference type="ARBA" id="ARBA00004123"/>
    </source>
</evidence>
<comment type="caution">
    <text evidence="9">The sequence shown here is derived from an EMBL/GenBank/DDBJ whole genome shotgun (WGS) entry which is preliminary data.</text>
</comment>
<dbReference type="SUPFAM" id="SSF52058">
    <property type="entry name" value="L domain-like"/>
    <property type="match status" value="1"/>
</dbReference>
<dbReference type="SUPFAM" id="SSF47459">
    <property type="entry name" value="HLH, helix-loop-helix DNA-binding domain"/>
    <property type="match status" value="1"/>
</dbReference>
<feature type="compositionally biased region" description="Polar residues" evidence="7">
    <location>
        <begin position="1"/>
        <end position="12"/>
    </location>
</feature>
<dbReference type="Gene3D" id="3.80.10.10">
    <property type="entry name" value="Ribonuclease Inhibitor"/>
    <property type="match status" value="2"/>
</dbReference>
<dbReference type="GO" id="GO:0046983">
    <property type="term" value="F:protein dimerization activity"/>
    <property type="evidence" value="ECO:0007669"/>
    <property type="project" value="InterPro"/>
</dbReference>
<keyword evidence="3" id="KW-0611">Plant defense</keyword>
<reference evidence="9 10" key="1">
    <citation type="submission" date="2019-01" db="EMBL/GenBank/DDBJ databases">
        <title>Sequencing of cultivated peanut Arachis hypogaea provides insights into genome evolution and oil improvement.</title>
        <authorList>
            <person name="Chen X."/>
        </authorList>
    </citation>
    <scope>NUCLEOTIDE SEQUENCE [LARGE SCALE GENOMIC DNA]</scope>
    <source>
        <strain evidence="10">cv. Fuhuasheng</strain>
        <tissue evidence="9">Leaves</tissue>
    </source>
</reference>
<evidence type="ECO:0000259" key="8">
    <source>
        <dbReference type="PROSITE" id="PS50888"/>
    </source>
</evidence>
<dbReference type="InterPro" id="IPR032675">
    <property type="entry name" value="LRR_dom_sf"/>
</dbReference>
<dbReference type="GO" id="GO:0006952">
    <property type="term" value="P:defense response"/>
    <property type="evidence" value="ECO:0007669"/>
    <property type="project" value="UniProtKB-KW"/>
</dbReference>
<dbReference type="Gene3D" id="1.10.8.430">
    <property type="entry name" value="Helical domain of apoptotic protease-activating factors"/>
    <property type="match status" value="1"/>
</dbReference>
<dbReference type="Proteomes" id="UP000289738">
    <property type="component" value="Chromosome B03"/>
</dbReference>
<evidence type="ECO:0000256" key="6">
    <source>
        <dbReference type="ARBA" id="ARBA00023242"/>
    </source>
</evidence>
<keyword evidence="2" id="KW-0677">Repeat</keyword>
<dbReference type="SMR" id="A0A445A746"/>
<dbReference type="Gene3D" id="1.10.10.10">
    <property type="entry name" value="Winged helix-like DNA-binding domain superfamily/Winged helix DNA-binding domain"/>
    <property type="match status" value="1"/>
</dbReference>
<dbReference type="FunFam" id="1.10.10.10:FF:000322">
    <property type="entry name" value="Probable disease resistance protein At1g63360"/>
    <property type="match status" value="1"/>
</dbReference>
<dbReference type="GO" id="GO:0043531">
    <property type="term" value="F:ADP binding"/>
    <property type="evidence" value="ECO:0007669"/>
    <property type="project" value="InterPro"/>
</dbReference>
<dbReference type="PANTHER" id="PTHR36766">
    <property type="entry name" value="PLANT BROAD-SPECTRUM MILDEW RESISTANCE PROTEIN RPW8"/>
    <property type="match status" value="1"/>
</dbReference>
<name>A0A445A746_ARAHY</name>
<feature type="region of interest" description="Disordered" evidence="7">
    <location>
        <begin position="1"/>
        <end position="20"/>
    </location>
</feature>
<dbReference type="Gene3D" id="3.40.50.300">
    <property type="entry name" value="P-loop containing nucleotide triphosphate hydrolases"/>
    <property type="match status" value="1"/>
</dbReference>
<keyword evidence="10" id="KW-1185">Reference proteome</keyword>
<comment type="subcellular location">
    <subcellularLocation>
        <location evidence="1">Nucleus</location>
    </subcellularLocation>
</comment>
<dbReference type="EMBL" id="SDMP01000013">
    <property type="protein sequence ID" value="RYR22229.1"/>
    <property type="molecule type" value="Genomic_DNA"/>
</dbReference>
<sequence>MEQFTSQPLSSSSKKDERRLIESNRRNLIKNLYSKLNSLQPNSNTKKALPDQLDEAINYIKSLEEKVKMAEDKKQSLLVGKKKRSRPAECSSSSFTDSMAASTSLELVMATCLDTQFIFHEIIRVLHEDHHIDFVHSELIAKLMDKLLVLDDLIEKLQFSEGESGDRADEKLKWLHLMQDVVRLEEHHLLQKMDSVDSMSLQKLLKRFKSQICQILYFILMKGKKDNLVLALAIGKAEDLHTLPELPLSYVKDCLYGRGEEEKYILESLLLSSEQRKQIKVISIVGKSGVGKTSLADAVYFNPKVLECFDLRAWVTFPHKVTATFVAKKILEELVTDDDGEEELVPGDDFDNFKKRFAGKKLLLVLDDIMVEDDGLHKWDMLIASLESAAARGSAIMLTSIPHDNPELLMIPACHTVHLDSLSAEDALSIFLVHASSGRTDLHEHPAELAAVGKEIVGKLGNLPLAAKMIGSLFQDKRNPDQWVEILRSELLDAGHANLLPIPPFLVLCYLDLPARIKQCFLHLSLFPKGYQLKRKQVVNLWIAEGFVEIPDFQSSFKSSEDIGNAYFSYLVMRSFLQPIRSSVSFIMHNLVHDLATYMVEKLNDCHLSSNQSTEGISNLINLLHLDMKGSSVQAMPLKIPEFTRLEKLARMEETTMSEFEEIPDEAEMETESTRRRLPLHLSASDIPSLKRTDILSHEVEADIPSFEQQIDPKSSMAKAEIPASIKQEAVLPLMDTPNTTAPVKVEALTREDLDDDKPSFKVVRVSTISQFKSLPANLHSLKIEGCESLEVVPDDLLGGITTLKQLYLISCSSLRSFPYPGSLTSLYIRNCRRLEFLPSAVSRKRLPFLHHLSIGSSCDSVTTLPLNLFCQLKSLCIWDCLNLRSFHFTGEPRGDLTSLESLEIRECPRLEYFPEEGLHAPRLASILLSNCKNLKNLPNAMNSLVSLKSLFLHRCPQIESFPLGGLPSNLVFLSIAYCDKLIPQKDWGLYSLESLSYFELEGGCIGMESFPEENLLPCNIISLHISTLKSLKNLDCKGFQHLNALQTLEIHCCDMLQSLSNHGLPSSLENLCIQECPLLTLKLESMMGDEWHKVAHIPDIQIDHQVLS</sequence>
<dbReference type="InterPro" id="IPR011598">
    <property type="entry name" value="bHLH_dom"/>
</dbReference>
<accession>A0A445A746</accession>
<dbReference type="InterPro" id="IPR058922">
    <property type="entry name" value="WHD_DRP"/>
</dbReference>
<feature type="region of interest" description="Disordered" evidence="7">
    <location>
        <begin position="76"/>
        <end position="95"/>
    </location>
</feature>
<dbReference type="InterPro" id="IPR036388">
    <property type="entry name" value="WH-like_DNA-bd_sf"/>
</dbReference>
<organism evidence="9 10">
    <name type="scientific">Arachis hypogaea</name>
    <name type="common">Peanut</name>
    <dbReference type="NCBI Taxonomy" id="3818"/>
    <lineage>
        <taxon>Eukaryota</taxon>
        <taxon>Viridiplantae</taxon>
        <taxon>Streptophyta</taxon>
        <taxon>Embryophyta</taxon>
        <taxon>Tracheophyta</taxon>
        <taxon>Spermatophyta</taxon>
        <taxon>Magnoliopsida</taxon>
        <taxon>eudicotyledons</taxon>
        <taxon>Gunneridae</taxon>
        <taxon>Pentapetalae</taxon>
        <taxon>rosids</taxon>
        <taxon>fabids</taxon>
        <taxon>Fabales</taxon>
        <taxon>Fabaceae</taxon>
        <taxon>Papilionoideae</taxon>
        <taxon>50 kb inversion clade</taxon>
        <taxon>dalbergioids sensu lato</taxon>
        <taxon>Dalbergieae</taxon>
        <taxon>Pterocarpus clade</taxon>
        <taxon>Arachis</taxon>
    </lineage>
</organism>
<dbReference type="Gramene" id="arahy.Tifrunner.gnm2.ann2.Ah13g140600.1">
    <property type="protein sequence ID" value="arahy.Tifrunner.gnm2.ann2.Ah13g140600.1-CDS"/>
    <property type="gene ID" value="arahy.Tifrunner.gnm2.ann2.Ah13g140600"/>
</dbReference>
<dbReference type="Gene3D" id="4.10.280.10">
    <property type="entry name" value="Helix-loop-helix DNA-binding domain"/>
    <property type="match status" value="1"/>
</dbReference>
<dbReference type="AlphaFoldDB" id="A0A445A746"/>
<dbReference type="InterPro" id="IPR002182">
    <property type="entry name" value="NB-ARC"/>
</dbReference>
<evidence type="ECO:0000256" key="3">
    <source>
        <dbReference type="ARBA" id="ARBA00022821"/>
    </source>
</evidence>
<evidence type="ECO:0000256" key="5">
    <source>
        <dbReference type="ARBA" id="ARBA00023163"/>
    </source>
</evidence>
<evidence type="ECO:0000313" key="10">
    <source>
        <dbReference type="Proteomes" id="UP000289738"/>
    </source>
</evidence>
<dbReference type="STRING" id="3818.A0A445A746"/>
<gene>
    <name evidence="9" type="ORF">Ahy_B03g067507</name>
</gene>
<protein>
    <recommendedName>
        <fullName evidence="8">BHLH domain-containing protein</fullName>
    </recommendedName>
</protein>
<keyword evidence="5" id="KW-0804">Transcription</keyword>
<evidence type="ECO:0000256" key="2">
    <source>
        <dbReference type="ARBA" id="ARBA00022737"/>
    </source>
</evidence>
<evidence type="ECO:0000256" key="4">
    <source>
        <dbReference type="ARBA" id="ARBA00023015"/>
    </source>
</evidence>
<dbReference type="SUPFAM" id="SSF52540">
    <property type="entry name" value="P-loop containing nucleoside triphosphate hydrolases"/>
    <property type="match status" value="1"/>
</dbReference>